<organism evidence="1 2">
    <name type="scientific">Bradyrhizobium forestalis</name>
    <dbReference type="NCBI Taxonomy" id="1419263"/>
    <lineage>
        <taxon>Bacteria</taxon>
        <taxon>Pseudomonadati</taxon>
        <taxon>Pseudomonadota</taxon>
        <taxon>Alphaproteobacteria</taxon>
        <taxon>Hyphomicrobiales</taxon>
        <taxon>Nitrobacteraceae</taxon>
        <taxon>Bradyrhizobium</taxon>
    </lineage>
</organism>
<comment type="caution">
    <text evidence="1">The sequence shown here is derived from an EMBL/GenBank/DDBJ whole genome shotgun (WGS) entry which is preliminary data.</text>
</comment>
<dbReference type="EMBL" id="PGVG01000029">
    <property type="protein sequence ID" value="PJG52064.1"/>
    <property type="molecule type" value="Genomic_DNA"/>
</dbReference>
<evidence type="ECO:0008006" key="3">
    <source>
        <dbReference type="Google" id="ProtNLM"/>
    </source>
</evidence>
<dbReference type="OrthoDB" id="8201009at2"/>
<dbReference type="AlphaFoldDB" id="A0A2M8R2M5"/>
<evidence type="ECO:0000313" key="2">
    <source>
        <dbReference type="Proteomes" id="UP000231194"/>
    </source>
</evidence>
<proteinExistence type="predicted"/>
<reference evidence="1 2" key="1">
    <citation type="submission" date="2017-11" db="EMBL/GenBank/DDBJ databases">
        <title>Bradyrhizobium forestalis sp. nov., an efficient nitrogen-fixing bacterium isolated from nodules of forest legume species in the Amazon.</title>
        <authorList>
            <person name="Costa E.M."/>
            <person name="Guimaraes A."/>
            <person name="Carvalho T.S."/>
            <person name="Rodrigues T.L."/>
            <person name="Ribeiro P.R.A."/>
            <person name="Lebbe L."/>
            <person name="Willems A."/>
            <person name="Moreira F.M.S."/>
        </authorList>
    </citation>
    <scope>NUCLEOTIDE SEQUENCE [LARGE SCALE GENOMIC DNA]</scope>
    <source>
        <strain evidence="1 2">INPA54B</strain>
    </source>
</reference>
<sequence length="305" mass="32608">MVSRPMRTIDRLLSCLVLFLAIAAAPVLPVRAAETCPFISAQELARAMPALKWSLISNQDGRGCIYQAGRGDTMMLSVFRNPDKDRARELYATFVKTLGERMPLSAVAGIGDEGQGGTSAAGAERQEASVVALSGDYILQITVYPTGRRADDALLGPLTEAARVAIGSVSKSSERFGNCEWLTAADADGFLDKSTLTVQRTGAGSCMMFDREANTMTVAVIAMSRDTVIDMMKRAGPCKHVAIPEFGGEAFGEHSCTKGNGNAVTIYVWKNGRQASILFAPVKPYPESGSVERLKAVAARVYGKL</sequence>
<keyword evidence="2" id="KW-1185">Reference proteome</keyword>
<gene>
    <name evidence="1" type="ORF">CVM73_28140</name>
</gene>
<accession>A0A2M8R2M5</accession>
<evidence type="ECO:0000313" key="1">
    <source>
        <dbReference type="EMBL" id="PJG52064.1"/>
    </source>
</evidence>
<dbReference type="Proteomes" id="UP000231194">
    <property type="component" value="Unassembled WGS sequence"/>
</dbReference>
<name>A0A2M8R2M5_9BRAD</name>
<protein>
    <recommendedName>
        <fullName evidence="3">DUF3558 domain-containing protein</fullName>
    </recommendedName>
</protein>